<feature type="repeat" description="Cell wall-binding" evidence="2">
    <location>
        <begin position="137"/>
        <end position="156"/>
    </location>
</feature>
<dbReference type="Pfam" id="PF19127">
    <property type="entry name" value="Choline_bind_3"/>
    <property type="match status" value="2"/>
</dbReference>
<evidence type="ECO:0000313" key="4">
    <source>
        <dbReference type="Proteomes" id="UP000309454"/>
    </source>
</evidence>
<dbReference type="SUPFAM" id="SSF69360">
    <property type="entry name" value="Cell wall binding repeat"/>
    <property type="match status" value="1"/>
</dbReference>
<dbReference type="PROSITE" id="PS51170">
    <property type="entry name" value="CW"/>
    <property type="match status" value="6"/>
</dbReference>
<keyword evidence="4" id="KW-1185">Reference proteome</keyword>
<gene>
    <name evidence="3" type="ORF">E5982_02265</name>
</gene>
<keyword evidence="1" id="KW-0677">Repeat</keyword>
<dbReference type="OrthoDB" id="2032428at2"/>
<dbReference type="RefSeq" id="WP_136845318.1">
    <property type="nucleotide sequence ID" value="NZ_CAOKAH010000005.1"/>
</dbReference>
<feature type="repeat" description="Cell wall-binding" evidence="2">
    <location>
        <begin position="157"/>
        <end position="176"/>
    </location>
</feature>
<proteinExistence type="predicted"/>
<accession>A0A4T9TAN5</accession>
<comment type="caution">
    <text evidence="3">The sequence shown here is derived from an EMBL/GenBank/DDBJ whole genome shotgun (WGS) entry which is preliminary data.</text>
</comment>
<dbReference type="InterPro" id="IPR038765">
    <property type="entry name" value="Papain-like_cys_pep_sf"/>
</dbReference>
<dbReference type="SUPFAM" id="SSF54001">
    <property type="entry name" value="Cysteine proteinases"/>
    <property type="match status" value="1"/>
</dbReference>
<dbReference type="Pfam" id="PF19085">
    <property type="entry name" value="Choline_bind_2"/>
    <property type="match status" value="1"/>
</dbReference>
<dbReference type="Proteomes" id="UP000309454">
    <property type="component" value="Unassembled WGS sequence"/>
</dbReference>
<dbReference type="AlphaFoldDB" id="A0A4T9TAN5"/>
<organism evidence="3 4">
    <name type="scientific">Parvibacter caecicola</name>
    <dbReference type="NCBI Taxonomy" id="747645"/>
    <lineage>
        <taxon>Bacteria</taxon>
        <taxon>Bacillati</taxon>
        <taxon>Actinomycetota</taxon>
        <taxon>Coriobacteriia</taxon>
        <taxon>Coriobacteriales</taxon>
        <taxon>Coriobacteriaceae</taxon>
        <taxon>Parvibacter</taxon>
    </lineage>
</organism>
<protein>
    <submittedName>
        <fullName evidence="3">N-acetylmuramoyl-L-alanine amidase family protein</fullName>
    </submittedName>
</protein>
<dbReference type="InterPro" id="IPR018337">
    <property type="entry name" value="Cell_wall/Cho-bd_repeat"/>
</dbReference>
<dbReference type="Pfam" id="PF01473">
    <property type="entry name" value="Choline_bind_1"/>
    <property type="match status" value="1"/>
</dbReference>
<reference evidence="3 4" key="1">
    <citation type="submission" date="2019-04" db="EMBL/GenBank/DDBJ databases">
        <title>Microbes associate with the intestines of laboratory mice.</title>
        <authorList>
            <person name="Navarre W."/>
            <person name="Wong E."/>
            <person name="Huang K.C."/>
            <person name="Tropini C."/>
            <person name="Ng K."/>
            <person name="Yu B."/>
        </authorList>
    </citation>
    <scope>NUCLEOTIDE SEQUENCE [LARGE SCALE GENOMIC DNA]</scope>
    <source>
        <strain evidence="3 4">NM48_B13</strain>
    </source>
</reference>
<sequence length="566" mass="62465">MAQSAIDPQPAHAAQAGKWQQSGGRWWYSYDNGGYAKAEWAAISGSWYLFDDAGWMKTGWHKAGNKWYYLKPSGAMATGWQQVGKNWYYLNQSGVMATGWKELGGKWYHLDSSGAMATGWKKIGGAWYYFKSSGAMATGWQQVGKNWYYLKPSGAMATGWQQVNGSWYHLTSSGAMDSSKWVGNYYVNASGRMVTNQWVGNYWVGPDGAWVPGANGSSSSNQATSYRVVFKVSKSSYLKPISSGGGFIMYSSNTLSTQIVKSGGSATAPTVELNTGYYLKGWDRSFSNVRSNMTITAIIGDEYDDWRARWIKENLNASMSEYDKVNKLVEMISNYPYSTASSSGRGLYFTGSGDCYAGNLMLADFCKDLGIRCVFQDAMTMQRWYNVSFGGIGNHHNDVVWMDGKQYLVDATPGYMLIQPYTPQTWDAQAHALIQGTSSLSDGGQTRAPSMANSYYTECVYVTCGLTKNQFTFSSDSGADAIYFEAFCSEIVSVTSSNQSAMLDGNGSGNYIANEKYDEKLDIPPYGRACLVFKQKGTTTITVKVRGVYGVDKGKESTFTHTVTYQ</sequence>
<feature type="repeat" description="Cell wall-binding" evidence="2">
    <location>
        <begin position="97"/>
        <end position="116"/>
    </location>
</feature>
<dbReference type="Gene3D" id="2.10.270.10">
    <property type="entry name" value="Cholin Binding"/>
    <property type="match status" value="4"/>
</dbReference>
<evidence type="ECO:0000256" key="2">
    <source>
        <dbReference type="PROSITE-ProRule" id="PRU00591"/>
    </source>
</evidence>
<dbReference type="EMBL" id="SSTM01000001">
    <property type="protein sequence ID" value="TJW12442.1"/>
    <property type="molecule type" value="Genomic_DNA"/>
</dbReference>
<name>A0A4T9TAN5_9ACTN</name>
<feature type="repeat" description="Cell wall-binding" evidence="2">
    <location>
        <begin position="57"/>
        <end position="76"/>
    </location>
</feature>
<evidence type="ECO:0000256" key="1">
    <source>
        <dbReference type="ARBA" id="ARBA00022737"/>
    </source>
</evidence>
<feature type="repeat" description="Cell wall-binding" evidence="2">
    <location>
        <begin position="77"/>
        <end position="96"/>
    </location>
</feature>
<evidence type="ECO:0000313" key="3">
    <source>
        <dbReference type="EMBL" id="TJW12442.1"/>
    </source>
</evidence>
<feature type="repeat" description="Cell wall-binding" evidence="2">
    <location>
        <begin position="117"/>
        <end position="136"/>
    </location>
</feature>